<dbReference type="AlphaFoldDB" id="A0A9P6CT20"/>
<organism evidence="1 2">
    <name type="scientific">Pholiota conissans</name>
    <dbReference type="NCBI Taxonomy" id="109636"/>
    <lineage>
        <taxon>Eukaryota</taxon>
        <taxon>Fungi</taxon>
        <taxon>Dikarya</taxon>
        <taxon>Basidiomycota</taxon>
        <taxon>Agaricomycotina</taxon>
        <taxon>Agaricomycetes</taxon>
        <taxon>Agaricomycetidae</taxon>
        <taxon>Agaricales</taxon>
        <taxon>Agaricineae</taxon>
        <taxon>Strophariaceae</taxon>
        <taxon>Pholiota</taxon>
    </lineage>
</organism>
<evidence type="ECO:0000313" key="1">
    <source>
        <dbReference type="EMBL" id="KAF9471128.1"/>
    </source>
</evidence>
<feature type="non-terminal residue" evidence="1">
    <location>
        <position position="218"/>
    </location>
</feature>
<dbReference type="OrthoDB" id="3259294at2759"/>
<dbReference type="EMBL" id="MU155754">
    <property type="protein sequence ID" value="KAF9471128.1"/>
    <property type="molecule type" value="Genomic_DNA"/>
</dbReference>
<name>A0A9P6CT20_9AGAR</name>
<protein>
    <submittedName>
        <fullName evidence="1">Uncharacterized protein</fullName>
    </submittedName>
</protein>
<accession>A0A9P6CT20</accession>
<gene>
    <name evidence="1" type="ORF">BDN70DRAFT_820445</name>
</gene>
<sequence length="218" mass="25271">MDNPDETKIKGNNTKYQSFLPDHPLYATHEVFCDQKRLHNVVPNFVGGSLPRPDIGDRERYCMTMLTLFRPWRTGEELKSVDQSWDEAFNNFQFSPRDTILINNLNLKYECLDARDDFHGELNRKMKKAHNINDIESDDESDYNNVDYDDYTVDSSRIPEHDVLGKKAKARQKVISEIDDILNKSGWTMGCSSTFKPLFDSKVTPEHYLTPGGWKTVI</sequence>
<keyword evidence="2" id="KW-1185">Reference proteome</keyword>
<comment type="caution">
    <text evidence="1">The sequence shown here is derived from an EMBL/GenBank/DDBJ whole genome shotgun (WGS) entry which is preliminary data.</text>
</comment>
<evidence type="ECO:0000313" key="2">
    <source>
        <dbReference type="Proteomes" id="UP000807469"/>
    </source>
</evidence>
<reference evidence="1" key="1">
    <citation type="submission" date="2020-11" db="EMBL/GenBank/DDBJ databases">
        <authorList>
            <consortium name="DOE Joint Genome Institute"/>
            <person name="Ahrendt S."/>
            <person name="Riley R."/>
            <person name="Andreopoulos W."/>
            <person name="Labutti K."/>
            <person name="Pangilinan J."/>
            <person name="Ruiz-Duenas F.J."/>
            <person name="Barrasa J.M."/>
            <person name="Sanchez-Garcia M."/>
            <person name="Camarero S."/>
            <person name="Miyauchi S."/>
            <person name="Serrano A."/>
            <person name="Linde D."/>
            <person name="Babiker R."/>
            <person name="Drula E."/>
            <person name="Ayuso-Fernandez I."/>
            <person name="Pacheco R."/>
            <person name="Padilla G."/>
            <person name="Ferreira P."/>
            <person name="Barriuso J."/>
            <person name="Kellner H."/>
            <person name="Castanera R."/>
            <person name="Alfaro M."/>
            <person name="Ramirez L."/>
            <person name="Pisabarro A.G."/>
            <person name="Kuo A."/>
            <person name="Tritt A."/>
            <person name="Lipzen A."/>
            <person name="He G."/>
            <person name="Yan M."/>
            <person name="Ng V."/>
            <person name="Cullen D."/>
            <person name="Martin F."/>
            <person name="Rosso M.-N."/>
            <person name="Henrissat B."/>
            <person name="Hibbett D."/>
            <person name="Martinez A.T."/>
            <person name="Grigoriev I.V."/>
        </authorList>
    </citation>
    <scope>NUCLEOTIDE SEQUENCE</scope>
    <source>
        <strain evidence="1">CIRM-BRFM 674</strain>
    </source>
</reference>
<dbReference type="Proteomes" id="UP000807469">
    <property type="component" value="Unassembled WGS sequence"/>
</dbReference>
<proteinExistence type="predicted"/>